<organism evidence="8 9">
    <name type="scientific">Desulfosalsimonas propionicica</name>
    <dbReference type="NCBI Taxonomy" id="332175"/>
    <lineage>
        <taxon>Bacteria</taxon>
        <taxon>Pseudomonadati</taxon>
        <taxon>Thermodesulfobacteriota</taxon>
        <taxon>Desulfobacteria</taxon>
        <taxon>Desulfobacterales</taxon>
        <taxon>Desulfosalsimonadaceae</taxon>
        <taxon>Desulfosalsimonas</taxon>
    </lineage>
</organism>
<dbReference type="GO" id="GO:0016020">
    <property type="term" value="C:membrane"/>
    <property type="evidence" value="ECO:0007669"/>
    <property type="project" value="InterPro"/>
</dbReference>
<keyword evidence="7" id="KW-0325">Glycoprotein</keyword>
<keyword evidence="4" id="KW-1133">Transmembrane helix</keyword>
<dbReference type="GO" id="GO:0008146">
    <property type="term" value="F:sulfotransferase activity"/>
    <property type="evidence" value="ECO:0007669"/>
    <property type="project" value="InterPro"/>
</dbReference>
<comment type="caution">
    <text evidence="8">The sequence shown here is derived from an EMBL/GenBank/DDBJ whole genome shotgun (WGS) entry which is preliminary data.</text>
</comment>
<dbReference type="InterPro" id="IPR005331">
    <property type="entry name" value="Sulfotransferase"/>
</dbReference>
<evidence type="ECO:0000256" key="3">
    <source>
        <dbReference type="ARBA" id="ARBA00022692"/>
    </source>
</evidence>
<evidence type="ECO:0000313" key="9">
    <source>
        <dbReference type="Proteomes" id="UP000525298"/>
    </source>
</evidence>
<evidence type="ECO:0008006" key="10">
    <source>
        <dbReference type="Google" id="ProtNLM"/>
    </source>
</evidence>
<reference evidence="8 9" key="1">
    <citation type="submission" date="2020-07" db="EMBL/GenBank/DDBJ databases">
        <title>Genomic Encyclopedia of Type Strains, Phase IV (KMG-IV): sequencing the most valuable type-strain genomes for metagenomic binning, comparative biology and taxonomic classification.</title>
        <authorList>
            <person name="Goeker M."/>
        </authorList>
    </citation>
    <scope>NUCLEOTIDE SEQUENCE [LARGE SCALE GENOMIC DNA]</scope>
    <source>
        <strain evidence="8 9">DSM 17721</strain>
    </source>
</reference>
<keyword evidence="9" id="KW-1185">Reference proteome</keyword>
<keyword evidence="6" id="KW-0472">Membrane</keyword>
<dbReference type="Pfam" id="PF03567">
    <property type="entry name" value="Sulfotransfer_2"/>
    <property type="match status" value="1"/>
</dbReference>
<dbReference type="PANTHER" id="PTHR12137:SF54">
    <property type="entry name" value="CARBOHYDRATE SULFOTRANSFERASE"/>
    <property type="match status" value="1"/>
</dbReference>
<dbReference type="RefSeq" id="WP_181549676.1">
    <property type="nucleotide sequence ID" value="NZ_JACDUS010000001.1"/>
</dbReference>
<protein>
    <recommendedName>
        <fullName evidence="10">Sulfotransferase family protein</fullName>
    </recommendedName>
</protein>
<evidence type="ECO:0000256" key="5">
    <source>
        <dbReference type="ARBA" id="ARBA00023034"/>
    </source>
</evidence>
<dbReference type="InterPro" id="IPR018011">
    <property type="entry name" value="Carb_sulfotrans_8-10"/>
</dbReference>
<name>A0A7W0C6L5_9BACT</name>
<dbReference type="EMBL" id="JACDUS010000001">
    <property type="protein sequence ID" value="MBA2880000.1"/>
    <property type="molecule type" value="Genomic_DNA"/>
</dbReference>
<dbReference type="GO" id="GO:0016051">
    <property type="term" value="P:carbohydrate biosynthetic process"/>
    <property type="evidence" value="ECO:0007669"/>
    <property type="project" value="InterPro"/>
</dbReference>
<gene>
    <name evidence="8" type="ORF">HNR65_000307</name>
</gene>
<evidence type="ECO:0000256" key="6">
    <source>
        <dbReference type="ARBA" id="ARBA00023136"/>
    </source>
</evidence>
<proteinExistence type="predicted"/>
<dbReference type="SUPFAM" id="SSF52540">
    <property type="entry name" value="P-loop containing nucleoside triphosphate hydrolases"/>
    <property type="match status" value="1"/>
</dbReference>
<evidence type="ECO:0000256" key="4">
    <source>
        <dbReference type="ARBA" id="ARBA00022989"/>
    </source>
</evidence>
<evidence type="ECO:0000313" key="8">
    <source>
        <dbReference type="EMBL" id="MBA2880000.1"/>
    </source>
</evidence>
<evidence type="ECO:0000256" key="2">
    <source>
        <dbReference type="ARBA" id="ARBA00022679"/>
    </source>
</evidence>
<keyword evidence="5" id="KW-0333">Golgi apparatus</keyword>
<sequence length="267" mass="30709">MDLNKEILVAASSILNPVVLGSPRILTIYKTWRTLSSICVSNQHRFVFIRIPKAANTALLFNLYLSTGGKEIDFWDRRKITYEHFSHLGGKTLMKGILPLKYYTFFTVCRNPYTRILSAYLQKFAMSAFIKRFQSVKPSFLPSIDGFLSFLTFLENGGLYSDHHWIPQVDFLWPEKSRIDYLLRSESLDSDMHRLFKTLNLDTPNKYHEDIGKKIIKSGSAPTGADKKISSFYVGQSGRAAAKIVYRLYRKDFEVFGYPASIPNLNF</sequence>
<evidence type="ECO:0000256" key="7">
    <source>
        <dbReference type="ARBA" id="ARBA00023180"/>
    </source>
</evidence>
<keyword evidence="3" id="KW-0812">Transmembrane</keyword>
<evidence type="ECO:0000256" key="1">
    <source>
        <dbReference type="ARBA" id="ARBA00004323"/>
    </source>
</evidence>
<dbReference type="PANTHER" id="PTHR12137">
    <property type="entry name" value="CARBOHYDRATE SULFOTRANSFERASE"/>
    <property type="match status" value="1"/>
</dbReference>
<dbReference type="AlphaFoldDB" id="A0A7W0C6L5"/>
<dbReference type="InterPro" id="IPR027417">
    <property type="entry name" value="P-loop_NTPase"/>
</dbReference>
<accession>A0A7W0C6L5</accession>
<keyword evidence="2" id="KW-0808">Transferase</keyword>
<dbReference type="Proteomes" id="UP000525298">
    <property type="component" value="Unassembled WGS sequence"/>
</dbReference>
<comment type="subcellular location">
    <subcellularLocation>
        <location evidence="1">Golgi apparatus membrane</location>
        <topology evidence="1">Single-pass type II membrane protein</topology>
    </subcellularLocation>
</comment>